<accession>A0AA38GAS7</accession>
<keyword evidence="2" id="KW-1185">Reference proteome</keyword>
<reference evidence="1 2" key="1">
    <citation type="journal article" date="2021" name="Nat. Plants">
        <title>The Taxus genome provides insights into paclitaxel biosynthesis.</title>
        <authorList>
            <person name="Xiong X."/>
            <person name="Gou J."/>
            <person name="Liao Q."/>
            <person name="Li Y."/>
            <person name="Zhou Q."/>
            <person name="Bi G."/>
            <person name="Li C."/>
            <person name="Du R."/>
            <person name="Wang X."/>
            <person name="Sun T."/>
            <person name="Guo L."/>
            <person name="Liang H."/>
            <person name="Lu P."/>
            <person name="Wu Y."/>
            <person name="Zhang Z."/>
            <person name="Ro D.K."/>
            <person name="Shang Y."/>
            <person name="Huang S."/>
            <person name="Yan J."/>
        </authorList>
    </citation>
    <scope>NUCLEOTIDE SEQUENCE [LARGE SCALE GENOMIC DNA]</scope>
    <source>
        <strain evidence="1">Ta-2019</strain>
    </source>
</reference>
<gene>
    <name evidence="1" type="ORF">KI387_021430</name>
</gene>
<sequence length="97" mass="11495">NIDSWDFFPAWCDLKIYALFRWGFEVHQQFWAFYRLPYFEQNSCRSPHLTFTPKFSNVCIKDGLGATNALGLSQLYNGHWLFFTSTTGSQYQNNVHR</sequence>
<feature type="non-terminal residue" evidence="1">
    <location>
        <position position="1"/>
    </location>
</feature>
<comment type="caution">
    <text evidence="1">The sequence shown here is derived from an EMBL/GenBank/DDBJ whole genome shotgun (WGS) entry which is preliminary data.</text>
</comment>
<dbReference type="AlphaFoldDB" id="A0AA38GAS7"/>
<dbReference type="Proteomes" id="UP000824469">
    <property type="component" value="Unassembled WGS sequence"/>
</dbReference>
<proteinExistence type="predicted"/>
<evidence type="ECO:0000313" key="1">
    <source>
        <dbReference type="EMBL" id="KAH9319661.1"/>
    </source>
</evidence>
<protein>
    <submittedName>
        <fullName evidence="1">Uncharacterized protein</fullName>
    </submittedName>
</protein>
<dbReference type="EMBL" id="JAHRHJ020000004">
    <property type="protein sequence ID" value="KAH9319661.1"/>
    <property type="molecule type" value="Genomic_DNA"/>
</dbReference>
<organism evidence="1 2">
    <name type="scientific">Taxus chinensis</name>
    <name type="common">Chinese yew</name>
    <name type="synonym">Taxus wallichiana var. chinensis</name>
    <dbReference type="NCBI Taxonomy" id="29808"/>
    <lineage>
        <taxon>Eukaryota</taxon>
        <taxon>Viridiplantae</taxon>
        <taxon>Streptophyta</taxon>
        <taxon>Embryophyta</taxon>
        <taxon>Tracheophyta</taxon>
        <taxon>Spermatophyta</taxon>
        <taxon>Pinopsida</taxon>
        <taxon>Pinidae</taxon>
        <taxon>Conifers II</taxon>
        <taxon>Cupressales</taxon>
        <taxon>Taxaceae</taxon>
        <taxon>Taxus</taxon>
    </lineage>
</organism>
<evidence type="ECO:0000313" key="2">
    <source>
        <dbReference type="Proteomes" id="UP000824469"/>
    </source>
</evidence>
<feature type="non-terminal residue" evidence="1">
    <location>
        <position position="97"/>
    </location>
</feature>
<name>A0AA38GAS7_TAXCH</name>